<accession>A0ABP7BCU0</accession>
<dbReference type="EMBL" id="BAAAYV010000006">
    <property type="protein sequence ID" value="GAA3655522.1"/>
    <property type="molecule type" value="Genomic_DNA"/>
</dbReference>
<sequence length="116" mass="11815">MRDGRRELDVAHALATDRALGDLDTAALADDALEAHALVLAAGALPVAGGSEDLLTEQTVLLRLQGAVVDGLGLLDLAEGPATDVVSGGQADAKLIESCCVEQLILLFGNLCIGRA</sequence>
<reference evidence="2" key="1">
    <citation type="journal article" date="2019" name="Int. J. Syst. Evol. Microbiol.">
        <title>The Global Catalogue of Microorganisms (GCM) 10K type strain sequencing project: providing services to taxonomists for standard genome sequencing and annotation.</title>
        <authorList>
            <consortium name="The Broad Institute Genomics Platform"/>
            <consortium name="The Broad Institute Genome Sequencing Center for Infectious Disease"/>
            <person name="Wu L."/>
            <person name="Ma J."/>
        </authorList>
    </citation>
    <scope>NUCLEOTIDE SEQUENCE [LARGE SCALE GENOMIC DNA]</scope>
    <source>
        <strain evidence="2">JCM 16546</strain>
    </source>
</reference>
<dbReference type="Proteomes" id="UP001410795">
    <property type="component" value="Unassembled WGS sequence"/>
</dbReference>
<proteinExistence type="predicted"/>
<name>A0ABP7BCU0_9MICO</name>
<gene>
    <name evidence="1" type="ORF">GCM10022202_14580</name>
</gene>
<keyword evidence="2" id="KW-1185">Reference proteome</keyword>
<organism evidence="1 2">
    <name type="scientific">Microbacterium marinilacus</name>
    <dbReference type="NCBI Taxonomy" id="415209"/>
    <lineage>
        <taxon>Bacteria</taxon>
        <taxon>Bacillati</taxon>
        <taxon>Actinomycetota</taxon>
        <taxon>Actinomycetes</taxon>
        <taxon>Micrococcales</taxon>
        <taxon>Microbacteriaceae</taxon>
        <taxon>Microbacterium</taxon>
    </lineage>
</organism>
<comment type="caution">
    <text evidence="1">The sequence shown here is derived from an EMBL/GenBank/DDBJ whole genome shotgun (WGS) entry which is preliminary data.</text>
</comment>
<protein>
    <submittedName>
        <fullName evidence="1">Uncharacterized protein</fullName>
    </submittedName>
</protein>
<evidence type="ECO:0000313" key="2">
    <source>
        <dbReference type="Proteomes" id="UP001410795"/>
    </source>
</evidence>
<evidence type="ECO:0000313" key="1">
    <source>
        <dbReference type="EMBL" id="GAA3655522.1"/>
    </source>
</evidence>